<dbReference type="InterPro" id="IPR003594">
    <property type="entry name" value="HATPase_dom"/>
</dbReference>
<dbReference type="RefSeq" id="WP_275110372.1">
    <property type="nucleotide sequence ID" value="NZ_JAKJSC010000002.1"/>
</dbReference>
<evidence type="ECO:0000256" key="6">
    <source>
        <dbReference type="ARBA" id="ARBA00023163"/>
    </source>
</evidence>
<feature type="modified residue" description="4-aspartylphosphate" evidence="7">
    <location>
        <position position="1153"/>
    </location>
</feature>
<dbReference type="SMART" id="SM00448">
    <property type="entry name" value="REC"/>
    <property type="match status" value="1"/>
</dbReference>
<keyword evidence="5" id="KW-0238">DNA-binding</keyword>
<feature type="transmembrane region" description="Helical" evidence="9">
    <location>
        <begin position="795"/>
        <end position="815"/>
    </location>
</feature>
<dbReference type="Pfam" id="PF00072">
    <property type="entry name" value="Response_reg"/>
    <property type="match status" value="1"/>
</dbReference>
<dbReference type="InterPro" id="IPR015943">
    <property type="entry name" value="WD40/YVTN_repeat-like_dom_sf"/>
</dbReference>
<dbReference type="Pfam" id="PF02518">
    <property type="entry name" value="HATPase_c"/>
    <property type="match status" value="1"/>
</dbReference>
<dbReference type="SMART" id="SM00387">
    <property type="entry name" value="HATPase_c"/>
    <property type="match status" value="1"/>
</dbReference>
<dbReference type="PROSITE" id="PS50110">
    <property type="entry name" value="RESPONSE_REGULATORY"/>
    <property type="match status" value="1"/>
</dbReference>
<protein>
    <recommendedName>
        <fullName evidence="2">histidine kinase</fullName>
        <ecNumber evidence="2">2.7.13.3</ecNumber>
    </recommendedName>
</protein>
<dbReference type="Proteomes" id="UP001528920">
    <property type="component" value="Unassembled WGS sequence"/>
</dbReference>
<keyword evidence="4" id="KW-0805">Transcription regulation</keyword>
<keyword evidence="15" id="KW-1185">Reference proteome</keyword>
<dbReference type="CDD" id="cd00075">
    <property type="entry name" value="HATPase"/>
    <property type="match status" value="1"/>
</dbReference>
<evidence type="ECO:0000256" key="2">
    <source>
        <dbReference type="ARBA" id="ARBA00012438"/>
    </source>
</evidence>
<feature type="domain" description="HTH araC/xylS-type" evidence="11">
    <location>
        <begin position="1256"/>
        <end position="1355"/>
    </location>
</feature>
<proteinExistence type="predicted"/>
<keyword evidence="3 7" id="KW-0597">Phosphoprotein</keyword>
<feature type="chain" id="PRO_5046312283" description="histidine kinase" evidence="10">
    <location>
        <begin position="23"/>
        <end position="1370"/>
    </location>
</feature>
<evidence type="ECO:0000259" key="12">
    <source>
        <dbReference type="PROSITE" id="PS50109"/>
    </source>
</evidence>
<dbReference type="Pfam" id="PF00512">
    <property type="entry name" value="HisKA"/>
    <property type="match status" value="1"/>
</dbReference>
<dbReference type="SMART" id="SM00388">
    <property type="entry name" value="HisKA"/>
    <property type="match status" value="1"/>
</dbReference>
<evidence type="ECO:0000256" key="5">
    <source>
        <dbReference type="ARBA" id="ARBA00023125"/>
    </source>
</evidence>
<keyword evidence="14" id="KW-0067">ATP-binding</keyword>
<keyword evidence="14" id="KW-0547">Nucleotide-binding</keyword>
<keyword evidence="9" id="KW-1133">Transmembrane helix</keyword>
<dbReference type="InterPro" id="IPR001789">
    <property type="entry name" value="Sig_transdc_resp-reg_receiver"/>
</dbReference>
<evidence type="ECO:0000256" key="3">
    <source>
        <dbReference type="ARBA" id="ARBA00022553"/>
    </source>
</evidence>
<accession>A0ABT5VUE3</accession>
<dbReference type="SUPFAM" id="SSF63829">
    <property type="entry name" value="Calcium-dependent phosphotriesterase"/>
    <property type="match status" value="3"/>
</dbReference>
<keyword evidence="6" id="KW-0804">Transcription</keyword>
<keyword evidence="9" id="KW-0472">Membrane</keyword>
<evidence type="ECO:0000313" key="14">
    <source>
        <dbReference type="EMBL" id="MDE5419043.1"/>
    </source>
</evidence>
<keyword evidence="8" id="KW-0175">Coiled coil</keyword>
<evidence type="ECO:0000256" key="9">
    <source>
        <dbReference type="SAM" id="Phobius"/>
    </source>
</evidence>
<name>A0ABT5VUE3_9BACT</name>
<dbReference type="Gene3D" id="2.60.40.10">
    <property type="entry name" value="Immunoglobulins"/>
    <property type="match status" value="1"/>
</dbReference>
<dbReference type="PANTHER" id="PTHR43547:SF2">
    <property type="entry name" value="HYBRID SIGNAL TRANSDUCTION HISTIDINE KINASE C"/>
    <property type="match status" value="1"/>
</dbReference>
<comment type="caution">
    <text evidence="14">The sequence shown here is derived from an EMBL/GenBank/DDBJ whole genome shotgun (WGS) entry which is preliminary data.</text>
</comment>
<comment type="catalytic activity">
    <reaction evidence="1">
        <text>ATP + protein L-histidine = ADP + protein N-phospho-L-histidine.</text>
        <dbReference type="EC" id="2.7.13.3"/>
    </reaction>
</comment>
<dbReference type="Gene3D" id="1.10.287.130">
    <property type="match status" value="1"/>
</dbReference>
<dbReference type="InterPro" id="IPR011123">
    <property type="entry name" value="Y_Y_Y"/>
</dbReference>
<keyword evidence="9" id="KW-0812">Transmembrane</keyword>
<evidence type="ECO:0000313" key="15">
    <source>
        <dbReference type="Proteomes" id="UP001528920"/>
    </source>
</evidence>
<dbReference type="InterPro" id="IPR011110">
    <property type="entry name" value="Reg_prop"/>
</dbReference>
<dbReference type="Gene3D" id="3.30.565.10">
    <property type="entry name" value="Histidine kinase-like ATPase, C-terminal domain"/>
    <property type="match status" value="1"/>
</dbReference>
<feature type="domain" description="Response regulatory" evidence="13">
    <location>
        <begin position="1106"/>
        <end position="1220"/>
    </location>
</feature>
<dbReference type="SUPFAM" id="SSF46689">
    <property type="entry name" value="Homeodomain-like"/>
    <property type="match status" value="1"/>
</dbReference>
<dbReference type="InterPro" id="IPR009057">
    <property type="entry name" value="Homeodomain-like_sf"/>
</dbReference>
<dbReference type="SUPFAM" id="SSF52172">
    <property type="entry name" value="CheY-like"/>
    <property type="match status" value="1"/>
</dbReference>
<dbReference type="Pfam" id="PF12833">
    <property type="entry name" value="HTH_18"/>
    <property type="match status" value="1"/>
</dbReference>
<evidence type="ECO:0000259" key="11">
    <source>
        <dbReference type="PROSITE" id="PS01124"/>
    </source>
</evidence>
<dbReference type="PROSITE" id="PS00041">
    <property type="entry name" value="HTH_ARAC_FAMILY_1"/>
    <property type="match status" value="1"/>
</dbReference>
<dbReference type="PROSITE" id="PS50109">
    <property type="entry name" value="HIS_KIN"/>
    <property type="match status" value="1"/>
</dbReference>
<evidence type="ECO:0000259" key="13">
    <source>
        <dbReference type="PROSITE" id="PS50110"/>
    </source>
</evidence>
<evidence type="ECO:0000256" key="10">
    <source>
        <dbReference type="SAM" id="SignalP"/>
    </source>
</evidence>
<dbReference type="InterPro" id="IPR018062">
    <property type="entry name" value="HTH_AraC-typ_CS"/>
</dbReference>
<dbReference type="SUPFAM" id="SSF47384">
    <property type="entry name" value="Homodimeric domain of signal transducing histidine kinase"/>
    <property type="match status" value="1"/>
</dbReference>
<dbReference type="EMBL" id="JAKJSC010000002">
    <property type="protein sequence ID" value="MDE5419043.1"/>
    <property type="molecule type" value="Genomic_DNA"/>
</dbReference>
<dbReference type="CDD" id="cd17574">
    <property type="entry name" value="REC_OmpR"/>
    <property type="match status" value="1"/>
</dbReference>
<dbReference type="Pfam" id="PF07494">
    <property type="entry name" value="Reg_prop"/>
    <property type="match status" value="3"/>
</dbReference>
<dbReference type="Pfam" id="PF07495">
    <property type="entry name" value="Y_Y_Y"/>
    <property type="match status" value="1"/>
</dbReference>
<dbReference type="InterPro" id="IPR018060">
    <property type="entry name" value="HTH_AraC"/>
</dbReference>
<dbReference type="SUPFAM" id="SSF55874">
    <property type="entry name" value="ATPase domain of HSP90 chaperone/DNA topoisomerase II/histidine kinase"/>
    <property type="match status" value="1"/>
</dbReference>
<dbReference type="Gene3D" id="1.10.10.60">
    <property type="entry name" value="Homeodomain-like"/>
    <property type="match status" value="1"/>
</dbReference>
<organism evidence="14 15">
    <name type="scientific">Paralabilibaculum antarcticum</name>
    <dbReference type="NCBI Taxonomy" id="2912572"/>
    <lineage>
        <taxon>Bacteria</taxon>
        <taxon>Pseudomonadati</taxon>
        <taxon>Bacteroidota</taxon>
        <taxon>Bacteroidia</taxon>
        <taxon>Marinilabiliales</taxon>
        <taxon>Marinifilaceae</taxon>
        <taxon>Paralabilibaculum</taxon>
    </lineage>
</organism>
<dbReference type="InterPro" id="IPR013783">
    <property type="entry name" value="Ig-like_fold"/>
</dbReference>
<sequence length="1370" mass="156646">MSKKTLLLFLNIVFFQFLSIHAQNTIPFKHYNYENGLISNWVNSITQDQDGFIWIGTADGLCRFNGYSFDHFENTPSDSSAFADNFISSIAEDPTRNCLWLVTSSGISKFDKTSYKFINYGTFTNTNTTYSPFARGSVCVDSQSNVWVEGFNEGFSDGLFKYMPQKDQFINISKINKSVPKNLTAICEDKNQRLWFGSEKGLYYYIPETDSYQKVNYTLKNGDPLHITSLYVDSKNTLWIGSKQSNSIYICANDRISKYYEPEMESTEYNWIATITSYNNDIILAGIKDLGVMVLNQSTGESDFLQPDLYNPKGLQSKTPIVMYTDKFGNVWIGSYNNGLNFIDKNRKLFDHYHFDYTKTGLMSNSVRALFEDSDGELWIGTKEGGGISKFNAKKRIFKNYKADKSKANWIDNDIVIAINELEAGKLLVGTFGSGIFTYHKKENIFSQFSKANSTRNSISNNNIYSIYKDFDGKIWIGNNSYTDIYNPISKQYSHLKNVTYARCFFDTGEDILIGTWSNGVYKYNKTKGIAKQFELTDSKRILDKKTRINNITQDLDGTIWFATNKGLVQHNPKEGTNKVFTENDGLSNDNICAVLVDDINNIWVSTKGGISKLNANKKSFKNYDKHDGLQSNVFEEFVSLKTSNGYLLFSGTNGFNIFHPDSIKDNPNIPNVLLTEMLVLNEPVEIGAPGSPLTKHISLTNELELTYEQSSFSFEFIGINYTSPENNKYRYKLEGYDNDWKNAEHNRIATYTHLPAGDYTFKVIASNNDGLWNNEGTSVRVKVWPPFWKSKTAIFIYFVLLILLLSLFSAIITYRTNHENKLKAEILEKQRIDEAGKNRLRFFTNISHELRTPLTLITAPLEKLTHYETKDPKLKSNLLSMNRNAQRLLRLINQLMDFRRIEENRIRLKVAQGDIIKESKEIFNSFEDIAQNKNINLLFSGSEQNTAQCWFDFSILEKVLFNLLSNAIKFTNEGGNIELSVQIENDKAILKVKDDGVGIPSDSLGKVFDRFYTTDFVDHHQTGAGIGLSFTKSLVNLHRGNIDVESEIDRGTCFSFTIPIDKKSFKTEEITTISYNGSNFTDQPTIPQSIQFEETQTELVSKKETVMIVEDHDDLREYLLSNFEEYTLIECTNGEMALKKAKEQMPDLILSDIMMPKMNGLELCNSIKTDFITSHIPVILLTARTSDDQKIEGFRHHADAYIEKPFNIDLLKIQVENILQLRENIKEKYNNAETNNIDLIDETCDIPPLDKLFLDKVSELITLKISDFDLSVEGLSSELGMSRSQLFRKFKALLNTTPSKYIRDIRLKHAAELLIKQHHNVNEVTFMVGFSDVSHFISLFKNQYGQTPKQFSECHLKKINGDTNQSNQV</sequence>
<evidence type="ECO:0000256" key="7">
    <source>
        <dbReference type="PROSITE-ProRule" id="PRU00169"/>
    </source>
</evidence>
<dbReference type="SMART" id="SM00342">
    <property type="entry name" value="HTH_ARAC"/>
    <property type="match status" value="1"/>
</dbReference>
<dbReference type="Gene3D" id="2.130.10.10">
    <property type="entry name" value="YVTN repeat-like/Quinoprotein amine dehydrogenase"/>
    <property type="match status" value="3"/>
</dbReference>
<feature type="signal peptide" evidence="10">
    <location>
        <begin position="1"/>
        <end position="22"/>
    </location>
</feature>
<dbReference type="InterPro" id="IPR036097">
    <property type="entry name" value="HisK_dim/P_sf"/>
</dbReference>
<dbReference type="InterPro" id="IPR003661">
    <property type="entry name" value="HisK_dim/P_dom"/>
</dbReference>
<dbReference type="PRINTS" id="PR00344">
    <property type="entry name" value="BCTRLSENSOR"/>
</dbReference>
<reference evidence="14 15" key="1">
    <citation type="submission" date="2022-01" db="EMBL/GenBank/DDBJ databases">
        <title>Labilibaculum sp. nov, a marine bacterium isolated from Antarctica.</title>
        <authorList>
            <person name="Dai W."/>
        </authorList>
    </citation>
    <scope>NUCLEOTIDE SEQUENCE [LARGE SCALE GENOMIC DNA]</scope>
    <source>
        <strain evidence="14 15">DW002</strain>
    </source>
</reference>
<dbReference type="InterPro" id="IPR011006">
    <property type="entry name" value="CheY-like_superfamily"/>
</dbReference>
<dbReference type="CDD" id="cd00082">
    <property type="entry name" value="HisKA"/>
    <property type="match status" value="1"/>
</dbReference>
<feature type="domain" description="Histidine kinase" evidence="12">
    <location>
        <begin position="846"/>
        <end position="1063"/>
    </location>
</feature>
<dbReference type="PROSITE" id="PS01124">
    <property type="entry name" value="HTH_ARAC_FAMILY_2"/>
    <property type="match status" value="1"/>
</dbReference>
<dbReference type="GO" id="GO:0005524">
    <property type="term" value="F:ATP binding"/>
    <property type="evidence" value="ECO:0007669"/>
    <property type="project" value="UniProtKB-KW"/>
</dbReference>
<dbReference type="InterPro" id="IPR005467">
    <property type="entry name" value="His_kinase_dom"/>
</dbReference>
<dbReference type="PANTHER" id="PTHR43547">
    <property type="entry name" value="TWO-COMPONENT HISTIDINE KINASE"/>
    <property type="match status" value="1"/>
</dbReference>
<evidence type="ECO:0000256" key="8">
    <source>
        <dbReference type="SAM" id="Coils"/>
    </source>
</evidence>
<gene>
    <name evidence="14" type="ORF">L3049_13640</name>
</gene>
<evidence type="ECO:0000256" key="4">
    <source>
        <dbReference type="ARBA" id="ARBA00023015"/>
    </source>
</evidence>
<keyword evidence="10" id="KW-0732">Signal</keyword>
<dbReference type="EC" id="2.7.13.3" evidence="2"/>
<dbReference type="InterPro" id="IPR036890">
    <property type="entry name" value="HATPase_C_sf"/>
</dbReference>
<feature type="coiled-coil region" evidence="8">
    <location>
        <begin position="1209"/>
        <end position="1243"/>
    </location>
</feature>
<dbReference type="InterPro" id="IPR004358">
    <property type="entry name" value="Sig_transdc_His_kin-like_C"/>
</dbReference>
<dbReference type="Gene3D" id="3.40.50.2300">
    <property type="match status" value="1"/>
</dbReference>
<evidence type="ECO:0000256" key="1">
    <source>
        <dbReference type="ARBA" id="ARBA00000085"/>
    </source>
</evidence>